<proteinExistence type="predicted"/>
<dbReference type="EMBL" id="KL363410">
    <property type="protein sequence ID" value="KFD45912.1"/>
    <property type="molecule type" value="Genomic_DNA"/>
</dbReference>
<dbReference type="Proteomes" id="UP000030764">
    <property type="component" value="Unassembled WGS sequence"/>
</dbReference>
<evidence type="ECO:0000313" key="3">
    <source>
        <dbReference type="EMBL" id="KFD60587.1"/>
    </source>
</evidence>
<gene>
    <name evidence="2" type="ORF">M513_13197</name>
    <name evidence="3" type="ORF">M514_13197</name>
</gene>
<evidence type="ECO:0000313" key="2">
    <source>
        <dbReference type="EMBL" id="KFD45912.1"/>
    </source>
</evidence>
<organism evidence="2 4">
    <name type="scientific">Trichuris suis</name>
    <name type="common">pig whipworm</name>
    <dbReference type="NCBI Taxonomy" id="68888"/>
    <lineage>
        <taxon>Eukaryota</taxon>
        <taxon>Metazoa</taxon>
        <taxon>Ecdysozoa</taxon>
        <taxon>Nematoda</taxon>
        <taxon>Enoplea</taxon>
        <taxon>Dorylaimia</taxon>
        <taxon>Trichinellida</taxon>
        <taxon>Trichuridae</taxon>
        <taxon>Trichuris</taxon>
    </lineage>
</organism>
<dbReference type="EMBL" id="KL367659">
    <property type="protein sequence ID" value="KFD60587.1"/>
    <property type="molecule type" value="Genomic_DNA"/>
</dbReference>
<reference evidence="2 4" key="1">
    <citation type="journal article" date="2014" name="Nat. Genet.">
        <title>Genome and transcriptome of the porcine whipworm Trichuris suis.</title>
        <authorList>
            <person name="Jex A.R."/>
            <person name="Nejsum P."/>
            <person name="Schwarz E.M."/>
            <person name="Hu L."/>
            <person name="Young N.D."/>
            <person name="Hall R.S."/>
            <person name="Korhonen P.K."/>
            <person name="Liao S."/>
            <person name="Thamsborg S."/>
            <person name="Xia J."/>
            <person name="Xu P."/>
            <person name="Wang S."/>
            <person name="Scheerlinck J.P."/>
            <person name="Hofmann A."/>
            <person name="Sternberg P.W."/>
            <person name="Wang J."/>
            <person name="Gasser R.B."/>
        </authorList>
    </citation>
    <scope>NUCLEOTIDE SEQUENCE [LARGE SCALE GENOMIC DNA]</scope>
    <source>
        <strain evidence="3">DCEP-RM93F</strain>
        <strain evidence="2">DCEP-RM93M</strain>
    </source>
</reference>
<dbReference type="AlphaFoldDB" id="A0A085LLR6"/>
<protein>
    <submittedName>
        <fullName evidence="2">Uncharacterized protein</fullName>
    </submittedName>
</protein>
<evidence type="ECO:0000313" key="4">
    <source>
        <dbReference type="Proteomes" id="UP000030764"/>
    </source>
</evidence>
<name>A0A085LLR6_9BILA</name>
<keyword evidence="4" id="KW-1185">Reference proteome</keyword>
<sequence>MKNKRSTLTSAVGAEQESKQSGSEVEMKRWRGLLAMIDNPATIAKQQDPNLERERRLRAGLDDTRREYRELHDRNSYDSKQLDETSSYTLSNSTDAHDEPQQTTSR</sequence>
<feature type="region of interest" description="Disordered" evidence="1">
    <location>
        <begin position="40"/>
        <end position="106"/>
    </location>
</feature>
<feature type="compositionally biased region" description="Basic and acidic residues" evidence="1">
    <location>
        <begin position="50"/>
        <end position="83"/>
    </location>
</feature>
<evidence type="ECO:0000256" key="1">
    <source>
        <dbReference type="SAM" id="MobiDB-lite"/>
    </source>
</evidence>
<feature type="compositionally biased region" description="Polar residues" evidence="1">
    <location>
        <begin position="1"/>
        <end position="10"/>
    </location>
</feature>
<feature type="compositionally biased region" description="Polar residues" evidence="1">
    <location>
        <begin position="84"/>
        <end position="94"/>
    </location>
</feature>
<dbReference type="Proteomes" id="UP000030758">
    <property type="component" value="Unassembled WGS sequence"/>
</dbReference>
<feature type="region of interest" description="Disordered" evidence="1">
    <location>
        <begin position="1"/>
        <end position="26"/>
    </location>
</feature>
<accession>A0A085LLR6</accession>